<dbReference type="PANTHER" id="PTHR30604:SF1">
    <property type="entry name" value="DNA UTILIZATION PROTEIN HOFQ"/>
    <property type="match status" value="1"/>
</dbReference>
<feature type="domain" description="NolW-like" evidence="3">
    <location>
        <begin position="298"/>
        <end position="357"/>
    </location>
</feature>
<evidence type="ECO:0000313" key="6">
    <source>
        <dbReference type="Proteomes" id="UP000594464"/>
    </source>
</evidence>
<dbReference type="Gene3D" id="2.30.30.830">
    <property type="match status" value="1"/>
</dbReference>
<proteinExistence type="predicted"/>
<dbReference type="InterPro" id="IPR021731">
    <property type="entry name" value="AMIN_dom"/>
</dbReference>
<feature type="compositionally biased region" description="Low complexity" evidence="1">
    <location>
        <begin position="149"/>
        <end position="163"/>
    </location>
</feature>
<evidence type="ECO:0000256" key="1">
    <source>
        <dbReference type="SAM" id="MobiDB-lite"/>
    </source>
</evidence>
<evidence type="ECO:0000259" key="3">
    <source>
        <dbReference type="Pfam" id="PF03958"/>
    </source>
</evidence>
<feature type="chain" id="PRO_5032630805" evidence="2">
    <location>
        <begin position="26"/>
        <end position="528"/>
    </location>
</feature>
<evidence type="ECO:0000313" key="5">
    <source>
        <dbReference type="EMBL" id="QPJ64622.1"/>
    </source>
</evidence>
<dbReference type="AlphaFoldDB" id="A0A7T0C156"/>
<name>A0A7T0C156_9BACT</name>
<dbReference type="Pfam" id="PF11741">
    <property type="entry name" value="AMIN"/>
    <property type="match status" value="1"/>
</dbReference>
<evidence type="ECO:0000256" key="2">
    <source>
        <dbReference type="SAM" id="SignalP"/>
    </source>
</evidence>
<dbReference type="Gene3D" id="2.60.40.3500">
    <property type="match status" value="1"/>
</dbReference>
<dbReference type="Pfam" id="PF03958">
    <property type="entry name" value="Secretin_N"/>
    <property type="match status" value="1"/>
</dbReference>
<evidence type="ECO:0000259" key="4">
    <source>
        <dbReference type="Pfam" id="PF11741"/>
    </source>
</evidence>
<gene>
    <name evidence="5" type="ORF">G3M78_04135</name>
</gene>
<feature type="domain" description="AMIN" evidence="4">
    <location>
        <begin position="47"/>
        <end position="133"/>
    </location>
</feature>
<dbReference type="InterPro" id="IPR051808">
    <property type="entry name" value="Type_IV_pilus_biogenesis"/>
</dbReference>
<dbReference type="Gene3D" id="3.30.1370.130">
    <property type="match status" value="1"/>
</dbReference>
<dbReference type="KEGG" id="nva:G3M78_04135"/>
<dbReference type="Proteomes" id="UP000594464">
    <property type="component" value="Chromosome"/>
</dbReference>
<dbReference type="PANTHER" id="PTHR30604">
    <property type="entry name" value="PROTEIN TRANSPORT PROTEIN HOFQ"/>
    <property type="match status" value="1"/>
</dbReference>
<keyword evidence="2" id="KW-0732">Signal</keyword>
<dbReference type="InterPro" id="IPR038591">
    <property type="entry name" value="NolW-like_sf"/>
</dbReference>
<dbReference type="Pfam" id="PF04351">
    <property type="entry name" value="PilP"/>
    <property type="match status" value="1"/>
</dbReference>
<organism evidence="5 6">
    <name type="scientific">Candidatus Nitrohelix vancouverensis</name>
    <dbReference type="NCBI Taxonomy" id="2705534"/>
    <lineage>
        <taxon>Bacteria</taxon>
        <taxon>Pseudomonadati</taxon>
        <taxon>Nitrospinota/Tectimicrobiota group</taxon>
        <taxon>Nitrospinota</taxon>
        <taxon>Nitrospinia</taxon>
        <taxon>Nitrospinales</taxon>
        <taxon>Nitrospinaceae</taxon>
        <taxon>Candidatus Nitrohelix</taxon>
    </lineage>
</organism>
<dbReference type="EMBL" id="CP048620">
    <property type="protein sequence ID" value="QPJ64622.1"/>
    <property type="molecule type" value="Genomic_DNA"/>
</dbReference>
<feature type="region of interest" description="Disordered" evidence="1">
    <location>
        <begin position="149"/>
        <end position="173"/>
    </location>
</feature>
<sequence length="528" mass="58107">MIKLNKTPTLFAVLFYLCGATQVLAQTSEAPQSDTAVKKITQLTATEEADGGATVVIDSSGPIKFTAFKLTNPPKLIVDLSRTEPGAAATPLEPAKGIIKSIRPLYFAESQVVRLEMALESIPEYQIQRSGESQLTIRLKGTGAIATSAEATEQTAQAPATQESKSVASDTAEAKVGLGSSSCDPILSGEKERITLDFQDADLVNTFRLISEVSGFNLIFGPGINGKLNLRLIDVPWNKAFDIILTNNNLGRECFGDNVIRIAPILRLTEENQTYVSAVQAKVQAEMAGLLAQPLENEIVPIHHAEIQALAVNLQSALSDPSRARITIDERTNTLILTDVRPHLEKMLDLIEVFDVKVLSPQEELALEQNTVVVSGDDFPSIPLVVYEYIAEKEPKLSSDLEFYEDLFNDKARLSQLSANELKDARDNYRSYLEQAANMQSAIIQSPLQTAWDNLFWVGTLSKNSERYALVETTDHRGHLVRSGTVVGPNFGRVDEIEDSRVIVLESERDYQGNIFSKKLKIPYVRTN</sequence>
<protein>
    <submittedName>
        <fullName evidence="5">AMIN domain-containing protein</fullName>
    </submittedName>
</protein>
<dbReference type="InterPro" id="IPR005644">
    <property type="entry name" value="NolW-like"/>
</dbReference>
<dbReference type="InterPro" id="IPR007446">
    <property type="entry name" value="PilP"/>
</dbReference>
<accession>A0A7T0C156</accession>
<dbReference type="Gene3D" id="3.30.1370.120">
    <property type="match status" value="1"/>
</dbReference>
<reference evidence="6" key="1">
    <citation type="submission" date="2020-02" db="EMBL/GenBank/DDBJ databases">
        <title>Genomic and physiological characterization of two novel Nitrospinaceae genera.</title>
        <authorList>
            <person name="Mueller A.J."/>
            <person name="Jung M.-Y."/>
            <person name="Strachan C.R."/>
            <person name="Herbold C.W."/>
            <person name="Kirkegaard R.H."/>
            <person name="Daims H."/>
        </authorList>
    </citation>
    <scope>NUCLEOTIDE SEQUENCE [LARGE SCALE GENOMIC DNA]</scope>
</reference>
<feature type="signal peptide" evidence="2">
    <location>
        <begin position="1"/>
        <end position="25"/>
    </location>
</feature>